<evidence type="ECO:0000313" key="2">
    <source>
        <dbReference type="EMBL" id="CAH2235578.1"/>
    </source>
</evidence>
<dbReference type="OrthoDB" id="5419617at2759"/>
<organism evidence="2 3">
    <name type="scientific">Pararge aegeria aegeria</name>
    <dbReference type="NCBI Taxonomy" id="348720"/>
    <lineage>
        <taxon>Eukaryota</taxon>
        <taxon>Metazoa</taxon>
        <taxon>Ecdysozoa</taxon>
        <taxon>Arthropoda</taxon>
        <taxon>Hexapoda</taxon>
        <taxon>Insecta</taxon>
        <taxon>Pterygota</taxon>
        <taxon>Neoptera</taxon>
        <taxon>Endopterygota</taxon>
        <taxon>Lepidoptera</taxon>
        <taxon>Glossata</taxon>
        <taxon>Ditrysia</taxon>
        <taxon>Papilionoidea</taxon>
        <taxon>Nymphalidae</taxon>
        <taxon>Satyrinae</taxon>
        <taxon>Satyrini</taxon>
        <taxon>Parargina</taxon>
        <taxon>Pararge</taxon>
    </lineage>
</organism>
<feature type="compositionally biased region" description="Polar residues" evidence="1">
    <location>
        <begin position="47"/>
        <end position="58"/>
    </location>
</feature>
<protein>
    <submittedName>
        <fullName evidence="2">Jg4509 protein</fullName>
    </submittedName>
</protein>
<dbReference type="AlphaFoldDB" id="A0A8S4RFU5"/>
<gene>
    <name evidence="2" type="primary">jg4509</name>
    <name evidence="2" type="ORF">PAEG_LOCUS13204</name>
</gene>
<dbReference type="EMBL" id="CAKXAJ010025142">
    <property type="protein sequence ID" value="CAH2235578.1"/>
    <property type="molecule type" value="Genomic_DNA"/>
</dbReference>
<dbReference type="Proteomes" id="UP000838756">
    <property type="component" value="Unassembled WGS sequence"/>
</dbReference>
<comment type="caution">
    <text evidence="2">The sequence shown here is derived from an EMBL/GenBank/DDBJ whole genome shotgun (WGS) entry which is preliminary data.</text>
</comment>
<sequence length="79" mass="8763">MTPIYLMHRCNGATEQRAAYLGSSAPLHEALDDLARLLSFWSGQGGSRTSCTTNNGRFWTTEFGGNRSPGIEEEEDEEH</sequence>
<feature type="region of interest" description="Disordered" evidence="1">
    <location>
        <begin position="45"/>
        <end position="79"/>
    </location>
</feature>
<name>A0A8S4RFU5_9NEOP</name>
<reference evidence="2" key="1">
    <citation type="submission" date="2022-03" db="EMBL/GenBank/DDBJ databases">
        <authorList>
            <person name="Lindestad O."/>
        </authorList>
    </citation>
    <scope>NUCLEOTIDE SEQUENCE</scope>
</reference>
<proteinExistence type="predicted"/>
<accession>A0A8S4RFU5</accession>
<evidence type="ECO:0000256" key="1">
    <source>
        <dbReference type="SAM" id="MobiDB-lite"/>
    </source>
</evidence>
<evidence type="ECO:0000313" key="3">
    <source>
        <dbReference type="Proteomes" id="UP000838756"/>
    </source>
</evidence>
<keyword evidence="3" id="KW-1185">Reference proteome</keyword>